<dbReference type="PANTHER" id="PTHR24198:SF165">
    <property type="entry name" value="ANKYRIN REPEAT-CONTAINING PROTEIN-RELATED"/>
    <property type="match status" value="1"/>
</dbReference>
<gene>
    <name evidence="1" type="ORF">IF1G_06375</name>
</gene>
<reference evidence="1 2" key="1">
    <citation type="journal article" date="2019" name="Appl. Microbiol. Biotechnol.">
        <title>Genome sequence of Isaria javanica and comparative genome analysis insights into family S53 peptidase evolution in fungal entomopathogens.</title>
        <authorList>
            <person name="Lin R."/>
            <person name="Zhang X."/>
            <person name="Xin B."/>
            <person name="Zou M."/>
            <person name="Gao Y."/>
            <person name="Qin F."/>
            <person name="Hu Q."/>
            <person name="Xie B."/>
            <person name="Cheng X."/>
        </authorList>
    </citation>
    <scope>NUCLEOTIDE SEQUENCE [LARGE SCALE GENOMIC DNA]</scope>
    <source>
        <strain evidence="1 2">IJ1G</strain>
    </source>
</reference>
<proteinExistence type="predicted"/>
<dbReference type="PANTHER" id="PTHR24198">
    <property type="entry name" value="ANKYRIN REPEAT AND PROTEIN KINASE DOMAIN-CONTAINING PROTEIN"/>
    <property type="match status" value="1"/>
</dbReference>
<dbReference type="STRING" id="43265.A0A545VLK4"/>
<evidence type="ECO:0000313" key="1">
    <source>
        <dbReference type="EMBL" id="TQV95388.1"/>
    </source>
</evidence>
<dbReference type="EMBL" id="SPUK01000008">
    <property type="protein sequence ID" value="TQV95388.1"/>
    <property type="molecule type" value="Genomic_DNA"/>
</dbReference>
<accession>A0A545VLK4</accession>
<dbReference type="AlphaFoldDB" id="A0A545VLK4"/>
<dbReference type="Gene3D" id="1.25.40.20">
    <property type="entry name" value="Ankyrin repeat-containing domain"/>
    <property type="match status" value="1"/>
</dbReference>
<dbReference type="InterPro" id="IPR036770">
    <property type="entry name" value="Ankyrin_rpt-contain_sf"/>
</dbReference>
<evidence type="ECO:0000313" key="2">
    <source>
        <dbReference type="Proteomes" id="UP000315783"/>
    </source>
</evidence>
<name>A0A545VLK4_9HYPO</name>
<dbReference type="SUPFAM" id="SSF48403">
    <property type="entry name" value="Ankyrin repeat"/>
    <property type="match status" value="1"/>
</dbReference>
<comment type="caution">
    <text evidence="1">The sequence shown here is derived from an EMBL/GenBank/DDBJ whole genome shotgun (WGS) entry which is preliminary data.</text>
</comment>
<protein>
    <submittedName>
        <fullName evidence="1">Ankyrin repeats (3 copies) domain-containing protein</fullName>
    </submittedName>
</protein>
<organism evidence="1 2">
    <name type="scientific">Cordyceps javanica</name>
    <dbReference type="NCBI Taxonomy" id="43265"/>
    <lineage>
        <taxon>Eukaryota</taxon>
        <taxon>Fungi</taxon>
        <taxon>Dikarya</taxon>
        <taxon>Ascomycota</taxon>
        <taxon>Pezizomycotina</taxon>
        <taxon>Sordariomycetes</taxon>
        <taxon>Hypocreomycetidae</taxon>
        <taxon>Hypocreales</taxon>
        <taxon>Cordycipitaceae</taxon>
        <taxon>Cordyceps</taxon>
    </lineage>
</organism>
<dbReference type="Proteomes" id="UP000315783">
    <property type="component" value="Unassembled WGS sequence"/>
</dbReference>
<sequence length="491" mass="55626">MRLPFRSNLAQRNEPKEQKYDRIAKMFVKEYKEKLVARVFLEIGRGAQDFFRELLKENGMDGQVIWAWKSLEDLEKRIMGVHEREKFIKFLDLGRRSAKSEQALMRKLYQHADLDNLISVSVQLRPPRDILESTRTLFAALSKRPKFRVADNYTQSIDAQRDENIKIYGYQPSIQNVRDPFEYESYRLVIHGNQAPGGHADVSDSDIFSSYRIEVRVETLQPKAWAEVHLEVFDLVSGRSGERVLKPNLERLRRGAKDGSIKADISLAEQEMMLTLTEYAKFCKDLLELAGRGWRYAGDDVMAGDPYEDDVTEGYHSGDRTAVLHFACMAGGHSTVAKLLPGLPRTRDYARKVLGGTALRFACVSRCPGVARILLASVDEIDPSLANACAKEVIRYALRHGNDDTVKTLLARLDDAAVRAQDKFGDTLLHFACRLDQNIMVRMLIPRFDKDSLQLKGRAGLTAFREARALGHDRAAEEFKGQVDCADLAAP</sequence>
<dbReference type="OrthoDB" id="4719016at2759"/>
<keyword evidence="2" id="KW-1185">Reference proteome</keyword>